<gene>
    <name evidence="1" type="ORF">COU11_02990</name>
</gene>
<organism evidence="1 2">
    <name type="scientific">Candidatus Harrisonbacteria bacterium CG10_big_fil_rev_8_21_14_0_10_49_15</name>
    <dbReference type="NCBI Taxonomy" id="1974587"/>
    <lineage>
        <taxon>Bacteria</taxon>
        <taxon>Candidatus Harrisoniibacteriota</taxon>
    </lineage>
</organism>
<protein>
    <submittedName>
        <fullName evidence="1">Uncharacterized protein</fullName>
    </submittedName>
</protein>
<sequence length="539" mass="61595">MKISLTLSSFSYSGWSIGRNIRVEAEAQGKSVVWEKQTRPFSFTRLDIPIDIFEVNESLEIPVKITITEKDRVFPDRGEQLLTISVPENTQLPRTYTATIEVSERRFVFWKTKAVFHVGIDVRAIPEDSPKLRAYESYNGEDYNRYDEVIREVVAYWNDEFTRLTEAPIVPLDPSLVKAIAYQESRVGNHTKNNGKIDILQVGNAGDPALTTLRGGEREYWVHDGNLVQLKYPSASVESVRDSIFWGVRWLYHKAHENVKNPDGSWKTKWKSWQEAVHGYGPGVDEYSQNVWNIYTKGIDGRDKNTIRLWSFTGLLILILTPLLWSGFSDTDIQKEFVKNFVSSPAEHWVSIDVTRHPENNALFAVVKNDSDNWFEEMAIGRLEKGKITWFPDLPVHDVANGILSVRWLNLKGFGEPILEVLSQTHMGNGTLGLYRVVENELVPLARISAVDNYRENIFDPSGYPQYGSGYYSCSSIYTDGKLDAVYRDETGDGIDDAVLTGIRQTFCEKNWDDAPVLVDEQPIREVYELTDLEKELTK</sequence>
<evidence type="ECO:0000313" key="2">
    <source>
        <dbReference type="Proteomes" id="UP000229526"/>
    </source>
</evidence>
<evidence type="ECO:0000313" key="1">
    <source>
        <dbReference type="EMBL" id="PIR86955.1"/>
    </source>
</evidence>
<proteinExistence type="predicted"/>
<reference evidence="2" key="1">
    <citation type="submission" date="2017-09" db="EMBL/GenBank/DDBJ databases">
        <title>Depth-based differentiation of microbial function through sediment-hosted aquifers and enrichment of novel symbionts in the deep terrestrial subsurface.</title>
        <authorList>
            <person name="Probst A.J."/>
            <person name="Ladd B."/>
            <person name="Jarett J.K."/>
            <person name="Geller-Mcgrath D.E."/>
            <person name="Sieber C.M.K."/>
            <person name="Emerson J.B."/>
            <person name="Anantharaman K."/>
            <person name="Thomas B.C."/>
            <person name="Malmstrom R."/>
            <person name="Stieglmeier M."/>
            <person name="Klingl A."/>
            <person name="Woyke T."/>
            <person name="Ryan C.M."/>
            <person name="Banfield J.F."/>
        </authorList>
    </citation>
    <scope>NUCLEOTIDE SEQUENCE [LARGE SCALE GENOMIC DNA]</scope>
</reference>
<dbReference type="EMBL" id="PFBD01000022">
    <property type="protein sequence ID" value="PIR86955.1"/>
    <property type="molecule type" value="Genomic_DNA"/>
</dbReference>
<comment type="caution">
    <text evidence="1">The sequence shown here is derived from an EMBL/GenBank/DDBJ whole genome shotgun (WGS) entry which is preliminary data.</text>
</comment>
<dbReference type="AlphaFoldDB" id="A0A2H0UMF7"/>
<dbReference type="Proteomes" id="UP000229526">
    <property type="component" value="Unassembled WGS sequence"/>
</dbReference>
<accession>A0A2H0UMF7</accession>
<name>A0A2H0UMF7_9BACT</name>